<feature type="region of interest" description="Disordered" evidence="1">
    <location>
        <begin position="306"/>
        <end position="328"/>
    </location>
</feature>
<protein>
    <recommendedName>
        <fullName evidence="4">Testicular haploid expressed gene protein-like</fullName>
    </recommendedName>
</protein>
<dbReference type="Proteomes" id="UP000614350">
    <property type="component" value="Unassembled WGS sequence"/>
</dbReference>
<dbReference type="Pfam" id="PF14912">
    <property type="entry name" value="THEG"/>
    <property type="match status" value="2"/>
</dbReference>
<evidence type="ECO:0008006" key="4">
    <source>
        <dbReference type="Google" id="ProtNLM"/>
    </source>
</evidence>
<comment type="caution">
    <text evidence="2">The sequence shown here is derived from an EMBL/GenBank/DDBJ whole genome shotgun (WGS) entry which is preliminary data.</text>
</comment>
<evidence type="ECO:0000313" key="2">
    <source>
        <dbReference type="EMBL" id="KAF7391359.1"/>
    </source>
</evidence>
<evidence type="ECO:0000313" key="3">
    <source>
        <dbReference type="Proteomes" id="UP000614350"/>
    </source>
</evidence>
<name>A0A834JN66_VESVU</name>
<sequence>MLSLRIKYAMAHLSRKQHTRLLARPNWRRLRRVDMNIMVDPNAISRAALTCKASKRIKIMARPKYVTKKYDVQRDYPPPYQRIHPRTLAARSTSRIRILAMPKKRAVEYRVSEPPRPPPRDHDWKRHREIIDKLAKPKVVHKPKHVPKKRWRPVRMRRIQRLAIPVSREIPLTRDPFSVTRSALRYRMTERMRQLVYRKTELEVITPRKPGVVSRAALKATASTAAKSRIFFLTGLRYERRRPGFLGTRHVGQPSFSLGSSEPKDWPKRFSSGEKTILLTQVPPVRRCTVELVPFFLDTKTRTLPNYPEDVNPGEARGTSRWNGNGSQGGRLHRLPGCFESEMLETIEKACKAEELQAYEITIASCSVVLV</sequence>
<dbReference type="InterPro" id="IPR006623">
    <property type="entry name" value="THEG"/>
</dbReference>
<dbReference type="EMBL" id="JACSEA010000010">
    <property type="protein sequence ID" value="KAF7391359.1"/>
    <property type="molecule type" value="Genomic_DNA"/>
</dbReference>
<accession>A0A834JN66</accession>
<keyword evidence="3" id="KW-1185">Reference proteome</keyword>
<proteinExistence type="predicted"/>
<reference evidence="2" key="1">
    <citation type="journal article" date="2020" name="G3 (Bethesda)">
        <title>High-Quality Assemblies for Three Invasive Social Wasps from the &lt;i&gt;Vespula&lt;/i&gt; Genus.</title>
        <authorList>
            <person name="Harrop T.W.R."/>
            <person name="Guhlin J."/>
            <person name="McLaughlin G.M."/>
            <person name="Permina E."/>
            <person name="Stockwell P."/>
            <person name="Gilligan J."/>
            <person name="Le Lec M.F."/>
            <person name="Gruber M.A.M."/>
            <person name="Quinn O."/>
            <person name="Lovegrove M."/>
            <person name="Duncan E.J."/>
            <person name="Remnant E.J."/>
            <person name="Van Eeckhoven J."/>
            <person name="Graham B."/>
            <person name="Knapp R.A."/>
            <person name="Langford K.W."/>
            <person name="Kronenberg Z."/>
            <person name="Press M.O."/>
            <person name="Eacker S.M."/>
            <person name="Wilson-Rankin E.E."/>
            <person name="Purcell J."/>
            <person name="Lester P.J."/>
            <person name="Dearden P.K."/>
        </authorList>
    </citation>
    <scope>NUCLEOTIDE SEQUENCE</scope>
    <source>
        <strain evidence="2">Marl-1</strain>
    </source>
</reference>
<dbReference type="AlphaFoldDB" id="A0A834JN66"/>
<organism evidence="2 3">
    <name type="scientific">Vespula vulgaris</name>
    <name type="common">Yellow jacket</name>
    <name type="synonym">Wasp</name>
    <dbReference type="NCBI Taxonomy" id="7454"/>
    <lineage>
        <taxon>Eukaryota</taxon>
        <taxon>Metazoa</taxon>
        <taxon>Ecdysozoa</taxon>
        <taxon>Arthropoda</taxon>
        <taxon>Hexapoda</taxon>
        <taxon>Insecta</taxon>
        <taxon>Pterygota</taxon>
        <taxon>Neoptera</taxon>
        <taxon>Endopterygota</taxon>
        <taxon>Hymenoptera</taxon>
        <taxon>Apocrita</taxon>
        <taxon>Aculeata</taxon>
        <taxon>Vespoidea</taxon>
        <taxon>Vespidae</taxon>
        <taxon>Vespinae</taxon>
        <taxon>Vespula</taxon>
    </lineage>
</organism>
<dbReference type="SMART" id="SM00705">
    <property type="entry name" value="THEG"/>
    <property type="match status" value="4"/>
</dbReference>
<gene>
    <name evidence="2" type="ORF">HZH66_009839</name>
</gene>
<evidence type="ECO:0000256" key="1">
    <source>
        <dbReference type="SAM" id="MobiDB-lite"/>
    </source>
</evidence>